<keyword evidence="3 8" id="KW-0349">Heme</keyword>
<dbReference type="OrthoDB" id="9794322at2"/>
<feature type="domain" description="Cytochrome c" evidence="10">
    <location>
        <begin position="54"/>
        <end position="124"/>
    </location>
</feature>
<reference evidence="11 12" key="1">
    <citation type="submission" date="2019-04" db="EMBL/GenBank/DDBJ databases">
        <title>Taxonomy of novel Haliea sp. from mangrove soil of West Coast of India.</title>
        <authorList>
            <person name="Verma A."/>
            <person name="Kumar P."/>
            <person name="Krishnamurthi S."/>
        </authorList>
    </citation>
    <scope>NUCLEOTIDE SEQUENCE [LARGE SCALE GENOMIC DNA]</scope>
    <source>
        <strain evidence="11 12">SAOS-164</strain>
    </source>
</reference>
<dbReference type="Pfam" id="PF01011">
    <property type="entry name" value="PQQ"/>
    <property type="match status" value="1"/>
</dbReference>
<dbReference type="GO" id="GO:0046872">
    <property type="term" value="F:metal ion binding"/>
    <property type="evidence" value="ECO:0007669"/>
    <property type="project" value="UniProtKB-KW"/>
</dbReference>
<dbReference type="AlphaFoldDB" id="A0A4Z0M652"/>
<comment type="cofactor">
    <cofactor evidence="1">
        <name>pyrroloquinoline quinone</name>
        <dbReference type="ChEBI" id="CHEBI:58442"/>
    </cofactor>
</comment>
<keyword evidence="7 8" id="KW-0408">Iron</keyword>
<evidence type="ECO:0000256" key="6">
    <source>
        <dbReference type="ARBA" id="ARBA00023002"/>
    </source>
</evidence>
<dbReference type="SMART" id="SM00564">
    <property type="entry name" value="PQQ"/>
    <property type="match status" value="7"/>
</dbReference>
<keyword evidence="6" id="KW-0560">Oxidoreductase</keyword>
<evidence type="ECO:0000256" key="3">
    <source>
        <dbReference type="ARBA" id="ARBA00022617"/>
    </source>
</evidence>
<dbReference type="GO" id="GO:0020037">
    <property type="term" value="F:heme binding"/>
    <property type="evidence" value="ECO:0007669"/>
    <property type="project" value="InterPro"/>
</dbReference>
<sequence length="646" mass="67528">MIAPVLAGLARGLVAALATSALLAHAALAAPTHDPAARAQSESYKDITANLDPGTAALGEKVYNTVCVSCHEHGLNRAPQRFILAFMTPESILKALTEGVMRTQAEALSLEEKQAVAQYLTSRGLGSGDNADTTVMCASATPELDALPVLRGWGFDAGHSHFIPDDYAGITRDNVGRLQLKYALAFPGAVRARSQPLVAGDTLFVGSQSGTLYALDLDSGCAHWTFQASAEIKTGVLIEHWNPGDAAADPLLFFGDIIGFQYAIRARSGELVWRKRMDEHPALTLSGTAALTADTLFVPTSSLEEGTASDPTYPCCTFRGALVALDPASGEEKFRTWLVPSPQPRGRNASGAQQFGPSGVPIWTVPLVDEQRGLVYVSTGDNYSSPATGLSDSIVAIDMKTGATRWHYQATADDAWNGSCAELVQHNCPEEDGPDVDFGSSPVLATGSDGKALVVAADKAGQVVAVDPDTGKLVWKKRVGRGGVVGGILFGLAAHDGVLYVPVSDVPDGRSYAIPARPGLYALDVASGDYRWQSPAPDDVCRGRPACYPGNQTVPGITSQLLFAGANDGYLRVYDIRDGSVLWEADTAREFQTVSGASASGGSIGGSASVIAVGGRLVTNSGYGFAGKMPGGVLLVYEVAAPEAGE</sequence>
<dbReference type="PANTHER" id="PTHR32303:SF10">
    <property type="entry name" value="OUTER MEMBRANE PROTEIN ASSEMBLY FACTOR BAMB"/>
    <property type="match status" value="1"/>
</dbReference>
<evidence type="ECO:0000256" key="4">
    <source>
        <dbReference type="ARBA" id="ARBA00022723"/>
    </source>
</evidence>
<evidence type="ECO:0000259" key="10">
    <source>
        <dbReference type="PROSITE" id="PS51007"/>
    </source>
</evidence>
<dbReference type="InterPro" id="IPR011047">
    <property type="entry name" value="Quinoprotein_ADH-like_sf"/>
</dbReference>
<dbReference type="PROSITE" id="PS51007">
    <property type="entry name" value="CYTC"/>
    <property type="match status" value="1"/>
</dbReference>
<dbReference type="Gene3D" id="1.10.760.10">
    <property type="entry name" value="Cytochrome c-like domain"/>
    <property type="match status" value="1"/>
</dbReference>
<protein>
    <submittedName>
        <fullName evidence="11">Pyrrolo-quinoline quinone</fullName>
    </submittedName>
</protein>
<gene>
    <name evidence="11" type="ORF">E4634_06650</name>
</gene>
<comment type="caution">
    <text evidence="11">The sequence shown here is derived from an EMBL/GenBank/DDBJ whole genome shotgun (WGS) entry which is preliminary data.</text>
</comment>
<evidence type="ECO:0000313" key="11">
    <source>
        <dbReference type="EMBL" id="TGD74868.1"/>
    </source>
</evidence>
<dbReference type="SUPFAM" id="SSF46626">
    <property type="entry name" value="Cytochrome c"/>
    <property type="match status" value="1"/>
</dbReference>
<evidence type="ECO:0000256" key="7">
    <source>
        <dbReference type="ARBA" id="ARBA00023004"/>
    </source>
</evidence>
<dbReference type="Gene3D" id="2.140.10.10">
    <property type="entry name" value="Quinoprotein alcohol dehydrogenase-like superfamily"/>
    <property type="match status" value="2"/>
</dbReference>
<dbReference type="RefSeq" id="WP_135442031.1">
    <property type="nucleotide sequence ID" value="NZ_SRLE01000005.1"/>
</dbReference>
<dbReference type="GO" id="GO:0016491">
    <property type="term" value="F:oxidoreductase activity"/>
    <property type="evidence" value="ECO:0007669"/>
    <property type="project" value="UniProtKB-KW"/>
</dbReference>
<evidence type="ECO:0000256" key="5">
    <source>
        <dbReference type="ARBA" id="ARBA00022729"/>
    </source>
</evidence>
<proteinExistence type="inferred from homology"/>
<keyword evidence="12" id="KW-1185">Reference proteome</keyword>
<feature type="signal peptide" evidence="9">
    <location>
        <begin position="1"/>
        <end position="29"/>
    </location>
</feature>
<evidence type="ECO:0000313" key="12">
    <source>
        <dbReference type="Proteomes" id="UP000298050"/>
    </source>
</evidence>
<dbReference type="InterPro" id="IPR018391">
    <property type="entry name" value="PQQ_b-propeller_rpt"/>
</dbReference>
<dbReference type="Pfam" id="PF13442">
    <property type="entry name" value="Cytochrome_CBB3"/>
    <property type="match status" value="1"/>
</dbReference>
<comment type="similarity">
    <text evidence="2">Belongs to the bacterial PQQ dehydrogenase family.</text>
</comment>
<dbReference type="GO" id="GO:0009055">
    <property type="term" value="F:electron transfer activity"/>
    <property type="evidence" value="ECO:0007669"/>
    <property type="project" value="InterPro"/>
</dbReference>
<keyword evidence="4 8" id="KW-0479">Metal-binding</keyword>
<accession>A0A4Z0M652</accession>
<keyword evidence="5 9" id="KW-0732">Signal</keyword>
<dbReference type="InterPro" id="IPR002372">
    <property type="entry name" value="PQQ_rpt_dom"/>
</dbReference>
<feature type="chain" id="PRO_5021437924" evidence="9">
    <location>
        <begin position="30"/>
        <end position="646"/>
    </location>
</feature>
<dbReference type="EMBL" id="SRLE01000005">
    <property type="protein sequence ID" value="TGD74868.1"/>
    <property type="molecule type" value="Genomic_DNA"/>
</dbReference>
<dbReference type="SUPFAM" id="SSF50998">
    <property type="entry name" value="Quinoprotein alcohol dehydrogenase-like"/>
    <property type="match status" value="1"/>
</dbReference>
<evidence type="ECO:0000256" key="2">
    <source>
        <dbReference type="ARBA" id="ARBA00008156"/>
    </source>
</evidence>
<organism evidence="11 12">
    <name type="scientific">Mangrovimicrobium sediminis</name>
    <dbReference type="NCBI Taxonomy" id="2562682"/>
    <lineage>
        <taxon>Bacteria</taxon>
        <taxon>Pseudomonadati</taxon>
        <taxon>Pseudomonadota</taxon>
        <taxon>Gammaproteobacteria</taxon>
        <taxon>Cellvibrionales</taxon>
        <taxon>Halieaceae</taxon>
        <taxon>Mangrovimicrobium</taxon>
    </lineage>
</organism>
<dbReference type="Proteomes" id="UP000298050">
    <property type="component" value="Unassembled WGS sequence"/>
</dbReference>
<name>A0A4Z0M652_9GAMM</name>
<dbReference type="InterPro" id="IPR036909">
    <property type="entry name" value="Cyt_c-like_dom_sf"/>
</dbReference>
<evidence type="ECO:0000256" key="1">
    <source>
        <dbReference type="ARBA" id="ARBA00001931"/>
    </source>
</evidence>
<evidence type="ECO:0000256" key="8">
    <source>
        <dbReference type="PROSITE-ProRule" id="PRU00433"/>
    </source>
</evidence>
<dbReference type="PANTHER" id="PTHR32303">
    <property type="entry name" value="QUINOPROTEIN ALCOHOL DEHYDROGENASE (CYTOCHROME C)"/>
    <property type="match status" value="1"/>
</dbReference>
<evidence type="ECO:0000256" key="9">
    <source>
        <dbReference type="SAM" id="SignalP"/>
    </source>
</evidence>
<dbReference type="InterPro" id="IPR009056">
    <property type="entry name" value="Cyt_c-like_dom"/>
</dbReference>